<accession>A0AAT9HLV7</accession>
<dbReference type="AlphaFoldDB" id="A0AAT9HLV7"/>
<name>A0AAT9HLV7_9ACTN</name>
<sequence>MSVLGAEPGAGRLTQAAWRQGSEGERAPRLAVLTVRPAGKRSLAAAREAASGRNRWSGVLPTSALLAHRPARTLRRTTGYRTIPRRLRPPTWCGGRRCADAWYAGTHPDSAVCELGEL</sequence>
<reference evidence="2" key="1">
    <citation type="submission" date="2024-06" db="EMBL/GenBank/DDBJ databases">
        <authorList>
            <consortium name="consrtm"/>
            <person name="Uemura M."/>
            <person name="Terahara T."/>
        </authorList>
    </citation>
    <scope>NUCLEOTIDE SEQUENCE</scope>
    <source>
        <strain evidence="2">KM77-8</strain>
    </source>
</reference>
<protein>
    <submittedName>
        <fullName evidence="2">Uncharacterized protein</fullName>
    </submittedName>
</protein>
<feature type="region of interest" description="Disordered" evidence="1">
    <location>
        <begin position="1"/>
        <end position="24"/>
    </location>
</feature>
<gene>
    <name evidence="2" type="ORF">SHKM778_46820</name>
</gene>
<dbReference type="EMBL" id="AP035768">
    <property type="protein sequence ID" value="BFO18294.1"/>
    <property type="molecule type" value="Genomic_DNA"/>
</dbReference>
<evidence type="ECO:0000313" key="2">
    <source>
        <dbReference type="EMBL" id="BFO18294.1"/>
    </source>
</evidence>
<organism evidence="2">
    <name type="scientific">Streptomyces haneummycinicus</name>
    <dbReference type="NCBI Taxonomy" id="3074435"/>
    <lineage>
        <taxon>Bacteria</taxon>
        <taxon>Bacillati</taxon>
        <taxon>Actinomycetota</taxon>
        <taxon>Actinomycetes</taxon>
        <taxon>Kitasatosporales</taxon>
        <taxon>Streptomycetaceae</taxon>
        <taxon>Streptomyces</taxon>
    </lineage>
</organism>
<reference evidence="2" key="2">
    <citation type="submission" date="2024-07" db="EMBL/GenBank/DDBJ databases">
        <title>Streptomyces haneummycinica sp. nov., a new antibiotic-producing actinobacterium isolated from marine sediment.</title>
        <authorList>
            <person name="Uemura M."/>
            <person name="Hamada M."/>
            <person name="Hirano S."/>
            <person name="Kobayashi K."/>
            <person name="Ohshiro T."/>
            <person name="Kobayashi T."/>
            <person name="Terahara T."/>
        </authorList>
    </citation>
    <scope>NUCLEOTIDE SEQUENCE</scope>
    <source>
        <strain evidence="2">KM77-8</strain>
    </source>
</reference>
<proteinExistence type="predicted"/>
<evidence type="ECO:0000256" key="1">
    <source>
        <dbReference type="SAM" id="MobiDB-lite"/>
    </source>
</evidence>